<reference evidence="1 2" key="1">
    <citation type="submission" date="2017-02" db="EMBL/GenBank/DDBJ databases">
        <title>Complete genome sequences of Mycobacterium kansasii strains isolated from rhesus macaques.</title>
        <authorList>
            <person name="Panda A."/>
            <person name="Nagaraj S."/>
            <person name="Zhao X."/>
            <person name="Tettelin H."/>
            <person name="Detolla L.J."/>
        </authorList>
    </citation>
    <scope>NUCLEOTIDE SEQUENCE [LARGE SCALE GENOMIC DNA]</scope>
    <source>
        <strain evidence="1 2">11-3813</strain>
    </source>
</reference>
<evidence type="ECO:0000313" key="1">
    <source>
        <dbReference type="EMBL" id="OOK69241.1"/>
    </source>
</evidence>
<organism evidence="1 2">
    <name type="scientific">Mycobacterium kansasii</name>
    <dbReference type="NCBI Taxonomy" id="1768"/>
    <lineage>
        <taxon>Bacteria</taxon>
        <taxon>Bacillati</taxon>
        <taxon>Actinomycetota</taxon>
        <taxon>Actinomycetes</taxon>
        <taxon>Mycobacteriales</taxon>
        <taxon>Mycobacteriaceae</taxon>
        <taxon>Mycobacterium</taxon>
    </lineage>
</organism>
<comment type="caution">
    <text evidence="1">The sequence shown here is derived from an EMBL/GenBank/DDBJ whole genome shotgun (WGS) entry which is preliminary data.</text>
</comment>
<accession>A0A1V3WSF8</accession>
<gene>
    <name evidence="1" type="ORF">BZL30_6891</name>
</gene>
<dbReference type="Proteomes" id="UP000189229">
    <property type="component" value="Unassembled WGS sequence"/>
</dbReference>
<proteinExistence type="predicted"/>
<dbReference type="AlphaFoldDB" id="A0A1V3WSF8"/>
<protein>
    <submittedName>
        <fullName evidence="1">Uncharacterized protein</fullName>
    </submittedName>
</protein>
<dbReference type="EMBL" id="MVBM01000007">
    <property type="protein sequence ID" value="OOK69241.1"/>
    <property type="molecule type" value="Genomic_DNA"/>
</dbReference>
<name>A0A1V3WSF8_MYCKA</name>
<sequence>MTACPDGFSAHTDAACGRRGAGGRLQPRRHPDRIVVDDGVEHAVRTAPVAAPAPRVCADPTAVPASLSTRDKLASC</sequence>
<evidence type="ECO:0000313" key="2">
    <source>
        <dbReference type="Proteomes" id="UP000189229"/>
    </source>
</evidence>